<comment type="caution">
    <text evidence="2">The sequence shown here is derived from an EMBL/GenBank/DDBJ whole genome shotgun (WGS) entry which is preliminary data.</text>
</comment>
<dbReference type="Proteomes" id="UP001642360">
    <property type="component" value="Unassembled WGS sequence"/>
</dbReference>
<evidence type="ECO:0000313" key="2">
    <source>
        <dbReference type="EMBL" id="CAK9171358.1"/>
    </source>
</evidence>
<evidence type="ECO:0000313" key="3">
    <source>
        <dbReference type="Proteomes" id="UP001642360"/>
    </source>
</evidence>
<evidence type="ECO:0000256" key="1">
    <source>
        <dbReference type="SAM" id="MobiDB-lite"/>
    </source>
</evidence>
<sequence>MTLGGAKGEVEGDANKPGDMGDASRGGGGLGGASEVTGGVVDSRRGDPRGVDGLGNNVVRGELGGTPGTKDASDALASGGGGANDALVMGAGAQSVGR</sequence>
<keyword evidence="3" id="KW-1185">Reference proteome</keyword>
<organism evidence="2 3">
    <name type="scientific">Ilex paraguariensis</name>
    <name type="common">yerba mate</name>
    <dbReference type="NCBI Taxonomy" id="185542"/>
    <lineage>
        <taxon>Eukaryota</taxon>
        <taxon>Viridiplantae</taxon>
        <taxon>Streptophyta</taxon>
        <taxon>Embryophyta</taxon>
        <taxon>Tracheophyta</taxon>
        <taxon>Spermatophyta</taxon>
        <taxon>Magnoliopsida</taxon>
        <taxon>eudicotyledons</taxon>
        <taxon>Gunneridae</taxon>
        <taxon>Pentapetalae</taxon>
        <taxon>asterids</taxon>
        <taxon>campanulids</taxon>
        <taxon>Aquifoliales</taxon>
        <taxon>Aquifoliaceae</taxon>
        <taxon>Ilex</taxon>
    </lineage>
</organism>
<proteinExistence type="predicted"/>
<gene>
    <name evidence="2" type="ORF">ILEXP_LOCUS40915</name>
</gene>
<dbReference type="AlphaFoldDB" id="A0ABC8TV40"/>
<name>A0ABC8TV40_9AQUA</name>
<dbReference type="EMBL" id="CAUOFW020005724">
    <property type="protein sequence ID" value="CAK9171358.1"/>
    <property type="molecule type" value="Genomic_DNA"/>
</dbReference>
<protein>
    <submittedName>
        <fullName evidence="2">Uncharacterized protein</fullName>
    </submittedName>
</protein>
<feature type="region of interest" description="Disordered" evidence="1">
    <location>
        <begin position="1"/>
        <end position="98"/>
    </location>
</feature>
<reference evidence="2 3" key="1">
    <citation type="submission" date="2024-02" db="EMBL/GenBank/DDBJ databases">
        <authorList>
            <person name="Vignale AGUSTIN F."/>
            <person name="Sosa J E."/>
            <person name="Modenutti C."/>
        </authorList>
    </citation>
    <scope>NUCLEOTIDE SEQUENCE [LARGE SCALE GENOMIC DNA]</scope>
</reference>
<accession>A0ABC8TV40</accession>